<dbReference type="PANTHER" id="PTHR30026">
    <property type="entry name" value="OUTER MEMBRANE PROTEIN TOLC"/>
    <property type="match status" value="1"/>
</dbReference>
<dbReference type="AlphaFoldDB" id="A0A3D5IV89"/>
<evidence type="ECO:0000256" key="2">
    <source>
        <dbReference type="ARBA" id="ARBA00007613"/>
    </source>
</evidence>
<sequence length="442" mass="49205">MKSKSLVLMCCLFLGFQSFSQENKTLSLKEAVDIALNNSDDAKLAETTIKTASEELKVTKNNQYPEFSLSGQYQYLTSPDIDLQLAVGNSNPTEGEAEDVGTPDINQIMLGQASVSMPVFSGFKLKNAVAASINNFEATSLEAASSKERIALQTISTYLNLYKAQQMVAVVKENLKSAQQRVKDFSAMEENGLLARNDLLKAKLQEANIHLTLKEAQKNVRILNFRLATFLKLPEEFTFKLPEGTIGITPAIENSAIHRADLEALEYRQKASENNIKIAKADYYPSIALIGGYAALDIQNALTVTNAMNIGVGVSYDISKIFKAKNDVKLAQHKAEELQYNIAKAKDNVKIQVKNAEEEYQLALTQFEVYSQSQEQAEENYRIVKDKYDNGLVDTNDLLEADVDQLQSKINKTNAQADISLKYYQLLQAEGLLTNKFNFKNN</sequence>
<evidence type="ECO:0000256" key="1">
    <source>
        <dbReference type="ARBA" id="ARBA00004442"/>
    </source>
</evidence>
<proteinExistence type="inferred from homology"/>
<dbReference type="GO" id="GO:0015288">
    <property type="term" value="F:porin activity"/>
    <property type="evidence" value="ECO:0007669"/>
    <property type="project" value="TreeGrafter"/>
</dbReference>
<reference evidence="10 11" key="1">
    <citation type="journal article" date="2018" name="Nat. Biotechnol.">
        <title>A standardized bacterial taxonomy based on genome phylogeny substantially revises the tree of life.</title>
        <authorList>
            <person name="Parks D.H."/>
            <person name="Chuvochina M."/>
            <person name="Waite D.W."/>
            <person name="Rinke C."/>
            <person name="Skarshewski A."/>
            <person name="Chaumeil P.A."/>
            <person name="Hugenholtz P."/>
        </authorList>
    </citation>
    <scope>NUCLEOTIDE SEQUENCE [LARGE SCALE GENOMIC DNA]</scope>
    <source>
        <strain evidence="10">UBA9359</strain>
    </source>
</reference>
<evidence type="ECO:0000313" key="11">
    <source>
        <dbReference type="Proteomes" id="UP000264330"/>
    </source>
</evidence>
<name>A0A3D5IV89_9FLAO</name>
<keyword evidence="8" id="KW-0175">Coiled coil</keyword>
<dbReference type="SUPFAM" id="SSF56954">
    <property type="entry name" value="Outer membrane efflux proteins (OEP)"/>
    <property type="match status" value="1"/>
</dbReference>
<keyword evidence="6" id="KW-0472">Membrane</keyword>
<dbReference type="InterPro" id="IPR003423">
    <property type="entry name" value="OMP_efflux"/>
</dbReference>
<feature type="coiled-coil region" evidence="8">
    <location>
        <begin position="328"/>
        <end position="366"/>
    </location>
</feature>
<evidence type="ECO:0000256" key="5">
    <source>
        <dbReference type="ARBA" id="ARBA00022692"/>
    </source>
</evidence>
<comment type="caution">
    <text evidence="10">The sequence shown here is derived from an EMBL/GenBank/DDBJ whole genome shotgun (WGS) entry which is preliminary data.</text>
</comment>
<feature type="chain" id="PRO_5017597195" evidence="9">
    <location>
        <begin position="21"/>
        <end position="442"/>
    </location>
</feature>
<evidence type="ECO:0000256" key="7">
    <source>
        <dbReference type="ARBA" id="ARBA00023237"/>
    </source>
</evidence>
<dbReference type="InterPro" id="IPR051906">
    <property type="entry name" value="TolC-like"/>
</dbReference>
<feature type="signal peptide" evidence="9">
    <location>
        <begin position="1"/>
        <end position="20"/>
    </location>
</feature>
<dbReference type="EMBL" id="DPMF01000016">
    <property type="protein sequence ID" value="HCV79594.1"/>
    <property type="molecule type" value="Genomic_DNA"/>
</dbReference>
<protein>
    <submittedName>
        <fullName evidence="10">TolC family protein</fullName>
    </submittedName>
</protein>
<evidence type="ECO:0000256" key="6">
    <source>
        <dbReference type="ARBA" id="ARBA00023136"/>
    </source>
</evidence>
<evidence type="ECO:0000256" key="9">
    <source>
        <dbReference type="SAM" id="SignalP"/>
    </source>
</evidence>
<evidence type="ECO:0000256" key="8">
    <source>
        <dbReference type="SAM" id="Coils"/>
    </source>
</evidence>
<organism evidence="10 11">
    <name type="scientific">Zunongwangia profunda</name>
    <dbReference type="NCBI Taxonomy" id="398743"/>
    <lineage>
        <taxon>Bacteria</taxon>
        <taxon>Pseudomonadati</taxon>
        <taxon>Bacteroidota</taxon>
        <taxon>Flavobacteriia</taxon>
        <taxon>Flavobacteriales</taxon>
        <taxon>Flavobacteriaceae</taxon>
        <taxon>Zunongwangia</taxon>
    </lineage>
</organism>
<dbReference type="GO" id="GO:1990281">
    <property type="term" value="C:efflux pump complex"/>
    <property type="evidence" value="ECO:0007669"/>
    <property type="project" value="TreeGrafter"/>
</dbReference>
<comment type="subcellular location">
    <subcellularLocation>
        <location evidence="1">Cell outer membrane</location>
    </subcellularLocation>
</comment>
<keyword evidence="5" id="KW-0812">Transmembrane</keyword>
<evidence type="ECO:0000256" key="4">
    <source>
        <dbReference type="ARBA" id="ARBA00022452"/>
    </source>
</evidence>
<accession>A0A3D5IV89</accession>
<keyword evidence="9" id="KW-0732">Signal</keyword>
<keyword evidence="7" id="KW-0998">Cell outer membrane</keyword>
<dbReference type="Pfam" id="PF02321">
    <property type="entry name" value="OEP"/>
    <property type="match status" value="2"/>
</dbReference>
<dbReference type="GO" id="GO:0015562">
    <property type="term" value="F:efflux transmembrane transporter activity"/>
    <property type="evidence" value="ECO:0007669"/>
    <property type="project" value="InterPro"/>
</dbReference>
<evidence type="ECO:0000313" key="10">
    <source>
        <dbReference type="EMBL" id="HCV79594.1"/>
    </source>
</evidence>
<dbReference type="Proteomes" id="UP000264330">
    <property type="component" value="Unassembled WGS sequence"/>
</dbReference>
<dbReference type="PANTHER" id="PTHR30026:SF20">
    <property type="entry name" value="OUTER MEMBRANE PROTEIN TOLC"/>
    <property type="match status" value="1"/>
</dbReference>
<keyword evidence="3" id="KW-0813">Transport</keyword>
<dbReference type="RefSeq" id="WP_041579043.1">
    <property type="nucleotide sequence ID" value="NZ_CAJXAW010000053.1"/>
</dbReference>
<dbReference type="GO" id="GO:0009279">
    <property type="term" value="C:cell outer membrane"/>
    <property type="evidence" value="ECO:0007669"/>
    <property type="project" value="UniProtKB-SubCell"/>
</dbReference>
<gene>
    <name evidence="10" type="ORF">DGQ38_00895</name>
</gene>
<evidence type="ECO:0000256" key="3">
    <source>
        <dbReference type="ARBA" id="ARBA00022448"/>
    </source>
</evidence>
<comment type="similarity">
    <text evidence="2">Belongs to the outer membrane factor (OMF) (TC 1.B.17) family.</text>
</comment>
<dbReference type="Gene3D" id="1.20.1600.10">
    <property type="entry name" value="Outer membrane efflux proteins (OEP)"/>
    <property type="match status" value="1"/>
</dbReference>
<keyword evidence="4" id="KW-1134">Transmembrane beta strand</keyword>